<organism evidence="1 2">
    <name type="scientific">Dryococelus australis</name>
    <dbReference type="NCBI Taxonomy" id="614101"/>
    <lineage>
        <taxon>Eukaryota</taxon>
        <taxon>Metazoa</taxon>
        <taxon>Ecdysozoa</taxon>
        <taxon>Arthropoda</taxon>
        <taxon>Hexapoda</taxon>
        <taxon>Insecta</taxon>
        <taxon>Pterygota</taxon>
        <taxon>Neoptera</taxon>
        <taxon>Polyneoptera</taxon>
        <taxon>Phasmatodea</taxon>
        <taxon>Verophasmatodea</taxon>
        <taxon>Anareolatae</taxon>
        <taxon>Phasmatidae</taxon>
        <taxon>Eurycanthinae</taxon>
        <taxon>Dryococelus</taxon>
    </lineage>
</organism>
<sequence length="112" mass="13052">MYVNSTVVYENILSENEFLTHASVADVNQRENVTYESLDFFCKKFSFPLSEIEICDLELEFAKYQSEDLPQEILMCDRMEVSWYMINNMKNADGMPVQCASKGYIGNFVYHS</sequence>
<evidence type="ECO:0000313" key="1">
    <source>
        <dbReference type="EMBL" id="KAJ8895653.1"/>
    </source>
</evidence>
<comment type="caution">
    <text evidence="1">The sequence shown here is derived from an EMBL/GenBank/DDBJ whole genome shotgun (WGS) entry which is preliminary data.</text>
</comment>
<protein>
    <submittedName>
        <fullName evidence="1">Uncharacterized protein</fullName>
    </submittedName>
</protein>
<keyword evidence="2" id="KW-1185">Reference proteome</keyword>
<evidence type="ECO:0000313" key="2">
    <source>
        <dbReference type="Proteomes" id="UP001159363"/>
    </source>
</evidence>
<dbReference type="EMBL" id="JARBHB010000001">
    <property type="protein sequence ID" value="KAJ8895653.1"/>
    <property type="molecule type" value="Genomic_DNA"/>
</dbReference>
<proteinExistence type="predicted"/>
<reference evidence="1 2" key="1">
    <citation type="submission" date="2023-02" db="EMBL/GenBank/DDBJ databases">
        <title>LHISI_Scaffold_Assembly.</title>
        <authorList>
            <person name="Stuart O.P."/>
            <person name="Cleave R."/>
            <person name="Magrath M.J.L."/>
            <person name="Mikheyev A.S."/>
        </authorList>
    </citation>
    <scope>NUCLEOTIDE SEQUENCE [LARGE SCALE GENOMIC DNA]</scope>
    <source>
        <strain evidence="1">Daus_M_001</strain>
        <tissue evidence="1">Leg muscle</tissue>
    </source>
</reference>
<name>A0ABQ9IG42_9NEOP</name>
<gene>
    <name evidence="1" type="ORF">PR048_000989</name>
</gene>
<accession>A0ABQ9IG42</accession>
<dbReference type="Proteomes" id="UP001159363">
    <property type="component" value="Chromosome 1"/>
</dbReference>